<gene>
    <name evidence="4" type="ORF">QVD17_39802</name>
</gene>
<name>A0AAD8NGK5_TARER</name>
<sequence>MGAKDQADRESTISSFKSKSKSSSLLVATSIASRGLDVEELGLVINYDVPNHYEDYVHRVGRTGRKGCAVTFLSSEDDMHLIL</sequence>
<dbReference type="Gene3D" id="3.40.50.300">
    <property type="entry name" value="P-loop containing nucleotide triphosphate hydrolases"/>
    <property type="match status" value="1"/>
</dbReference>
<evidence type="ECO:0000259" key="3">
    <source>
        <dbReference type="PROSITE" id="PS51194"/>
    </source>
</evidence>
<comment type="caution">
    <text evidence="4">The sequence shown here is derived from an EMBL/GenBank/DDBJ whole genome shotgun (WGS) entry which is preliminary data.</text>
</comment>
<reference evidence="4" key="1">
    <citation type="journal article" date="2023" name="bioRxiv">
        <title>Improved chromosome-level genome assembly for marigold (Tagetes erecta).</title>
        <authorList>
            <person name="Jiang F."/>
            <person name="Yuan L."/>
            <person name="Wang S."/>
            <person name="Wang H."/>
            <person name="Xu D."/>
            <person name="Wang A."/>
            <person name="Fan W."/>
        </authorList>
    </citation>
    <scope>NUCLEOTIDE SEQUENCE</scope>
    <source>
        <strain evidence="4">WSJ</strain>
        <tissue evidence="4">Leaf</tissue>
    </source>
</reference>
<dbReference type="SMART" id="SM00490">
    <property type="entry name" value="HELICc"/>
    <property type="match status" value="1"/>
</dbReference>
<dbReference type="GO" id="GO:0003723">
    <property type="term" value="F:RNA binding"/>
    <property type="evidence" value="ECO:0007669"/>
    <property type="project" value="UniProtKB-KW"/>
</dbReference>
<feature type="region of interest" description="Disordered" evidence="2">
    <location>
        <begin position="1"/>
        <end position="24"/>
    </location>
</feature>
<feature type="compositionally biased region" description="Low complexity" evidence="2">
    <location>
        <begin position="14"/>
        <end position="24"/>
    </location>
</feature>
<feature type="domain" description="Helicase C-terminal" evidence="3">
    <location>
        <begin position="1"/>
        <end position="83"/>
    </location>
</feature>
<evidence type="ECO:0000256" key="1">
    <source>
        <dbReference type="ARBA" id="ARBA00022884"/>
    </source>
</evidence>
<feature type="compositionally biased region" description="Basic and acidic residues" evidence="2">
    <location>
        <begin position="1"/>
        <end position="11"/>
    </location>
</feature>
<dbReference type="SUPFAM" id="SSF52540">
    <property type="entry name" value="P-loop containing nucleoside triphosphate hydrolases"/>
    <property type="match status" value="1"/>
</dbReference>
<dbReference type="AlphaFoldDB" id="A0AAD8NGK5"/>
<accession>A0AAD8NGK5</accession>
<dbReference type="PROSITE" id="PS51194">
    <property type="entry name" value="HELICASE_CTER"/>
    <property type="match status" value="1"/>
</dbReference>
<organism evidence="4 5">
    <name type="scientific">Tagetes erecta</name>
    <name type="common">African marigold</name>
    <dbReference type="NCBI Taxonomy" id="13708"/>
    <lineage>
        <taxon>Eukaryota</taxon>
        <taxon>Viridiplantae</taxon>
        <taxon>Streptophyta</taxon>
        <taxon>Embryophyta</taxon>
        <taxon>Tracheophyta</taxon>
        <taxon>Spermatophyta</taxon>
        <taxon>Magnoliopsida</taxon>
        <taxon>eudicotyledons</taxon>
        <taxon>Gunneridae</taxon>
        <taxon>Pentapetalae</taxon>
        <taxon>asterids</taxon>
        <taxon>campanulids</taxon>
        <taxon>Asterales</taxon>
        <taxon>Asteraceae</taxon>
        <taxon>Asteroideae</taxon>
        <taxon>Heliantheae alliance</taxon>
        <taxon>Tageteae</taxon>
        <taxon>Tagetes</taxon>
    </lineage>
</organism>
<keyword evidence="5" id="KW-1185">Reference proteome</keyword>
<dbReference type="Proteomes" id="UP001229421">
    <property type="component" value="Unassembled WGS sequence"/>
</dbReference>
<evidence type="ECO:0000313" key="4">
    <source>
        <dbReference type="EMBL" id="KAK1408167.1"/>
    </source>
</evidence>
<keyword evidence="1" id="KW-0694">RNA-binding</keyword>
<evidence type="ECO:0000256" key="2">
    <source>
        <dbReference type="SAM" id="MobiDB-lite"/>
    </source>
</evidence>
<proteinExistence type="predicted"/>
<dbReference type="EMBL" id="JAUHHV010000011">
    <property type="protein sequence ID" value="KAK1408167.1"/>
    <property type="molecule type" value="Genomic_DNA"/>
</dbReference>
<dbReference type="CDD" id="cd18787">
    <property type="entry name" value="SF2_C_DEAD"/>
    <property type="match status" value="1"/>
</dbReference>
<dbReference type="PANTHER" id="PTHR47958">
    <property type="entry name" value="ATP-DEPENDENT RNA HELICASE DBP3"/>
    <property type="match status" value="1"/>
</dbReference>
<dbReference type="InterPro" id="IPR001650">
    <property type="entry name" value="Helicase_C-like"/>
</dbReference>
<dbReference type="Pfam" id="PF00271">
    <property type="entry name" value="Helicase_C"/>
    <property type="match status" value="1"/>
</dbReference>
<dbReference type="InterPro" id="IPR027417">
    <property type="entry name" value="P-loop_NTPase"/>
</dbReference>
<protein>
    <recommendedName>
        <fullName evidence="3">Helicase C-terminal domain-containing protein</fullName>
    </recommendedName>
</protein>
<evidence type="ECO:0000313" key="5">
    <source>
        <dbReference type="Proteomes" id="UP001229421"/>
    </source>
</evidence>